<evidence type="ECO:0000313" key="3">
    <source>
        <dbReference type="EMBL" id="MFD1048270.1"/>
    </source>
</evidence>
<dbReference type="Pfam" id="PF00582">
    <property type="entry name" value="Usp"/>
    <property type="match status" value="1"/>
</dbReference>
<organism evidence="3 4">
    <name type="scientific">Kibdelosporangium lantanae</name>
    <dbReference type="NCBI Taxonomy" id="1497396"/>
    <lineage>
        <taxon>Bacteria</taxon>
        <taxon>Bacillati</taxon>
        <taxon>Actinomycetota</taxon>
        <taxon>Actinomycetes</taxon>
        <taxon>Pseudonocardiales</taxon>
        <taxon>Pseudonocardiaceae</taxon>
        <taxon>Kibdelosporangium</taxon>
    </lineage>
</organism>
<evidence type="ECO:0000256" key="1">
    <source>
        <dbReference type="ARBA" id="ARBA00008791"/>
    </source>
</evidence>
<dbReference type="CDD" id="cd23659">
    <property type="entry name" value="USP_At3g01520-like"/>
    <property type="match status" value="1"/>
</dbReference>
<feature type="domain" description="UspA" evidence="2">
    <location>
        <begin position="24"/>
        <end position="156"/>
    </location>
</feature>
<comment type="caution">
    <text evidence="3">The sequence shown here is derived from an EMBL/GenBank/DDBJ whole genome shotgun (WGS) entry which is preliminary data.</text>
</comment>
<dbReference type="Gene3D" id="3.40.50.620">
    <property type="entry name" value="HUPs"/>
    <property type="match status" value="1"/>
</dbReference>
<keyword evidence="4" id="KW-1185">Reference proteome</keyword>
<sequence length="167" mass="17578">MNVLNERGGSGVNEMAERNGELPIVVGVDDSDAAHRALAWAIEEATIRHCSVHAVTVWSVGPVADFAWAPDNDIKLIAEKKLSSTVRDAIAGRTNVPPIVESVIEGTPAKALVAAAHDASMLVVATHSGEKLRKALLGSVSSECVRHSSVPVVVIRPETGSTHHARS</sequence>
<dbReference type="PANTHER" id="PTHR46553:SF3">
    <property type="entry name" value="ADENINE NUCLEOTIDE ALPHA HYDROLASES-LIKE SUPERFAMILY PROTEIN"/>
    <property type="match status" value="1"/>
</dbReference>
<evidence type="ECO:0000313" key="4">
    <source>
        <dbReference type="Proteomes" id="UP001597045"/>
    </source>
</evidence>
<dbReference type="Proteomes" id="UP001597045">
    <property type="component" value="Unassembled WGS sequence"/>
</dbReference>
<comment type="similarity">
    <text evidence="1">Belongs to the universal stress protein A family.</text>
</comment>
<dbReference type="InterPro" id="IPR006015">
    <property type="entry name" value="Universal_stress_UspA"/>
</dbReference>
<gene>
    <name evidence="3" type="ORF">ACFQ1S_23385</name>
</gene>
<dbReference type="PANTHER" id="PTHR46553">
    <property type="entry name" value="ADENINE NUCLEOTIDE ALPHA HYDROLASES-LIKE SUPERFAMILY PROTEIN"/>
    <property type="match status" value="1"/>
</dbReference>
<protein>
    <submittedName>
        <fullName evidence="3">Universal stress protein</fullName>
    </submittedName>
</protein>
<dbReference type="InterPro" id="IPR006016">
    <property type="entry name" value="UspA"/>
</dbReference>
<dbReference type="PRINTS" id="PR01438">
    <property type="entry name" value="UNVRSLSTRESS"/>
</dbReference>
<reference evidence="4" key="1">
    <citation type="journal article" date="2019" name="Int. J. Syst. Evol. Microbiol.">
        <title>The Global Catalogue of Microorganisms (GCM) 10K type strain sequencing project: providing services to taxonomists for standard genome sequencing and annotation.</title>
        <authorList>
            <consortium name="The Broad Institute Genomics Platform"/>
            <consortium name="The Broad Institute Genome Sequencing Center for Infectious Disease"/>
            <person name="Wu L."/>
            <person name="Ma J."/>
        </authorList>
    </citation>
    <scope>NUCLEOTIDE SEQUENCE [LARGE SCALE GENOMIC DNA]</scope>
    <source>
        <strain evidence="4">JCM 31486</strain>
    </source>
</reference>
<dbReference type="EMBL" id="JBHTIS010001495">
    <property type="protein sequence ID" value="MFD1048270.1"/>
    <property type="molecule type" value="Genomic_DNA"/>
</dbReference>
<proteinExistence type="inferred from homology"/>
<dbReference type="InterPro" id="IPR014729">
    <property type="entry name" value="Rossmann-like_a/b/a_fold"/>
</dbReference>
<dbReference type="SUPFAM" id="SSF52402">
    <property type="entry name" value="Adenine nucleotide alpha hydrolases-like"/>
    <property type="match status" value="1"/>
</dbReference>
<accession>A0ABW3MBW7</accession>
<name>A0ABW3MBW7_9PSEU</name>
<evidence type="ECO:0000259" key="2">
    <source>
        <dbReference type="Pfam" id="PF00582"/>
    </source>
</evidence>